<dbReference type="InterPro" id="IPR050267">
    <property type="entry name" value="Anti-sigma-factor_SerPK"/>
</dbReference>
<keyword evidence="4" id="KW-1185">Reference proteome</keyword>
<evidence type="ECO:0000313" key="3">
    <source>
        <dbReference type="EMBL" id="PWH84925.1"/>
    </source>
</evidence>
<accession>A0A2U2XAU6</accession>
<proteinExistence type="predicted"/>
<dbReference type="CDD" id="cd16936">
    <property type="entry name" value="HATPase_RsbW-like"/>
    <property type="match status" value="1"/>
</dbReference>
<keyword evidence="3" id="KW-0067">ATP-binding</keyword>
<feature type="domain" description="Histidine kinase/HSP90-like ATPase" evidence="2">
    <location>
        <begin position="14"/>
        <end position="135"/>
    </location>
</feature>
<dbReference type="GO" id="GO:0005524">
    <property type="term" value="F:ATP binding"/>
    <property type="evidence" value="ECO:0007669"/>
    <property type="project" value="UniProtKB-KW"/>
</dbReference>
<dbReference type="PANTHER" id="PTHR35526">
    <property type="entry name" value="ANTI-SIGMA-F FACTOR RSBW-RELATED"/>
    <property type="match status" value="1"/>
</dbReference>
<comment type="caution">
    <text evidence="3">The sequence shown here is derived from an EMBL/GenBank/DDBJ whole genome shotgun (WGS) entry which is preliminary data.</text>
</comment>
<sequence length="139" mass="15320">MEASYKEIESVSFTSDIKNVSIAETLVDGICRDNDVHEDHYGNILIAVTEAVNNAIQHGNLEDLTKDVTISVKQNSEELCFTIKDHGIGFAFDNLPDPTAPENIEKESGRGIFLMKSLADKVSFENNGAEVTLTFNNLK</sequence>
<dbReference type="InterPro" id="IPR003594">
    <property type="entry name" value="HATPase_dom"/>
</dbReference>
<organism evidence="3 4">
    <name type="scientific">Brumimicrobium oceani</name>
    <dbReference type="NCBI Taxonomy" id="2100725"/>
    <lineage>
        <taxon>Bacteria</taxon>
        <taxon>Pseudomonadati</taxon>
        <taxon>Bacteroidota</taxon>
        <taxon>Flavobacteriia</taxon>
        <taxon>Flavobacteriales</taxon>
        <taxon>Crocinitomicaceae</taxon>
        <taxon>Brumimicrobium</taxon>
    </lineage>
</organism>
<dbReference type="Gene3D" id="3.30.565.10">
    <property type="entry name" value="Histidine kinase-like ATPase, C-terminal domain"/>
    <property type="match status" value="1"/>
</dbReference>
<keyword evidence="1" id="KW-0808">Transferase</keyword>
<gene>
    <name evidence="3" type="ORF">DIT68_12340</name>
</gene>
<protein>
    <submittedName>
        <fullName evidence="3">ATP-binding protein</fullName>
    </submittedName>
</protein>
<dbReference type="GO" id="GO:0004674">
    <property type="term" value="F:protein serine/threonine kinase activity"/>
    <property type="evidence" value="ECO:0007669"/>
    <property type="project" value="UniProtKB-KW"/>
</dbReference>
<dbReference type="Proteomes" id="UP000245370">
    <property type="component" value="Unassembled WGS sequence"/>
</dbReference>
<dbReference type="AlphaFoldDB" id="A0A2U2XAU6"/>
<reference evidence="3 4" key="2">
    <citation type="submission" date="2018-05" db="EMBL/GenBank/DDBJ databases">
        <authorList>
            <person name="Lanie J.A."/>
            <person name="Ng W.-L."/>
            <person name="Kazmierczak K.M."/>
            <person name="Andrzejewski T.M."/>
            <person name="Davidsen T.M."/>
            <person name="Wayne K.J."/>
            <person name="Tettelin H."/>
            <person name="Glass J.I."/>
            <person name="Rusch D."/>
            <person name="Podicherti R."/>
            <person name="Tsui H.-C.T."/>
            <person name="Winkler M.E."/>
        </authorList>
    </citation>
    <scope>NUCLEOTIDE SEQUENCE [LARGE SCALE GENOMIC DNA]</scope>
    <source>
        <strain evidence="3 4">C305</strain>
    </source>
</reference>
<evidence type="ECO:0000256" key="1">
    <source>
        <dbReference type="ARBA" id="ARBA00022527"/>
    </source>
</evidence>
<dbReference type="EMBL" id="QFRJ01000010">
    <property type="protein sequence ID" value="PWH84925.1"/>
    <property type="molecule type" value="Genomic_DNA"/>
</dbReference>
<evidence type="ECO:0000313" key="4">
    <source>
        <dbReference type="Proteomes" id="UP000245370"/>
    </source>
</evidence>
<dbReference type="RefSeq" id="WP_109360117.1">
    <property type="nucleotide sequence ID" value="NZ_QFRJ01000010.1"/>
</dbReference>
<dbReference type="Pfam" id="PF13581">
    <property type="entry name" value="HATPase_c_2"/>
    <property type="match status" value="1"/>
</dbReference>
<dbReference type="InterPro" id="IPR036890">
    <property type="entry name" value="HATPase_C_sf"/>
</dbReference>
<name>A0A2U2XAU6_9FLAO</name>
<keyword evidence="1" id="KW-0723">Serine/threonine-protein kinase</keyword>
<keyword evidence="1" id="KW-0418">Kinase</keyword>
<dbReference type="OrthoDB" id="1467655at2"/>
<dbReference type="SUPFAM" id="SSF55874">
    <property type="entry name" value="ATPase domain of HSP90 chaperone/DNA topoisomerase II/histidine kinase"/>
    <property type="match status" value="1"/>
</dbReference>
<reference evidence="3 4" key="1">
    <citation type="submission" date="2018-05" db="EMBL/GenBank/DDBJ databases">
        <title>Brumimicrobium oceani sp. nov., isolated from coastal sediment.</title>
        <authorList>
            <person name="Kou Y."/>
        </authorList>
    </citation>
    <scope>NUCLEOTIDE SEQUENCE [LARGE SCALE GENOMIC DNA]</scope>
    <source>
        <strain evidence="3 4">C305</strain>
    </source>
</reference>
<keyword evidence="3" id="KW-0547">Nucleotide-binding</keyword>
<dbReference type="PANTHER" id="PTHR35526:SF3">
    <property type="entry name" value="ANTI-SIGMA-F FACTOR RSBW"/>
    <property type="match status" value="1"/>
</dbReference>
<evidence type="ECO:0000259" key="2">
    <source>
        <dbReference type="Pfam" id="PF13581"/>
    </source>
</evidence>